<sequence length="303" mass="32483">MAASTLHRLMLAGEIVLYLLIGLLLTGRFGWAWQQALGLAMLLMVAGRCFIIGVTFAFARAHAAPPPADCRIGLLRGIALYVREVAAFFALFTLIMPFERLFMAADRVGRAEGGRLPVLLIHGYQCNRGFWIELRGRLERAGWQVATVSLAPVFNDIDGYVEQVARRIDEVCAAAGTEQVLLVGHSMGGLVSRAYLRARGPAKVAKLITLGSPHRGSRLAVMGPGRNARQMIPGSAWLAGLNAPGAVPLPAATVSVYSCQDNYVMPQDSSVLEGAKGVPLAGLGHLEMAFSPEIARRLLAELG</sequence>
<feature type="transmembrane region" description="Helical" evidence="1">
    <location>
        <begin position="78"/>
        <end position="98"/>
    </location>
</feature>
<accession>A0A809S4P2</accession>
<dbReference type="KEGG" id="ddz:DSYM_14000"/>
<dbReference type="EMBL" id="AP021857">
    <property type="protein sequence ID" value="BBO20701.1"/>
    <property type="molecule type" value="Genomic_DNA"/>
</dbReference>
<protein>
    <submittedName>
        <fullName evidence="2">Alpha/beta fold hydrolase</fullName>
    </submittedName>
</protein>
<name>A0A809S4P2_9PROT</name>
<reference evidence="2" key="1">
    <citation type="journal article" name="DNA Res.">
        <title>The physiological potential of anammox bacteria as revealed by their core genome structure.</title>
        <authorList>
            <person name="Okubo T."/>
            <person name="Toyoda A."/>
            <person name="Fukuhara K."/>
            <person name="Uchiyama I."/>
            <person name="Harigaya Y."/>
            <person name="Kuroiwa M."/>
            <person name="Suzuki T."/>
            <person name="Murakami Y."/>
            <person name="Suwa Y."/>
            <person name="Takami H."/>
        </authorList>
    </citation>
    <scope>NUCLEOTIDE SEQUENCE</scope>
    <source>
        <strain evidence="2">317325-3</strain>
    </source>
</reference>
<proteinExistence type="predicted"/>
<dbReference type="SUPFAM" id="SSF53474">
    <property type="entry name" value="alpha/beta-Hydrolases"/>
    <property type="match status" value="1"/>
</dbReference>
<dbReference type="Gene3D" id="3.40.50.1820">
    <property type="entry name" value="alpha/beta hydrolase"/>
    <property type="match status" value="1"/>
</dbReference>
<dbReference type="InterPro" id="IPR029058">
    <property type="entry name" value="AB_hydrolase_fold"/>
</dbReference>
<keyword evidence="1" id="KW-0472">Membrane</keyword>
<keyword evidence="2" id="KW-0378">Hydrolase</keyword>
<feature type="transmembrane region" description="Helical" evidence="1">
    <location>
        <begin position="37"/>
        <end position="58"/>
    </location>
</feature>
<dbReference type="GO" id="GO:0016787">
    <property type="term" value="F:hydrolase activity"/>
    <property type="evidence" value="ECO:0007669"/>
    <property type="project" value="UniProtKB-KW"/>
</dbReference>
<dbReference type="PANTHER" id="PTHR37946">
    <property type="entry name" value="SLL1969 PROTEIN"/>
    <property type="match status" value="1"/>
</dbReference>
<organism evidence="2 3">
    <name type="scientific">Candidatus Desulfobacillus denitrificans</name>
    <dbReference type="NCBI Taxonomy" id="2608985"/>
    <lineage>
        <taxon>Bacteria</taxon>
        <taxon>Pseudomonadati</taxon>
        <taxon>Pseudomonadota</taxon>
        <taxon>Betaproteobacteria</taxon>
        <taxon>Candidatus Desulfobacillus</taxon>
    </lineage>
</organism>
<keyword evidence="1" id="KW-0812">Transmembrane</keyword>
<evidence type="ECO:0000313" key="2">
    <source>
        <dbReference type="EMBL" id="BBO20701.1"/>
    </source>
</evidence>
<evidence type="ECO:0000256" key="1">
    <source>
        <dbReference type="SAM" id="Phobius"/>
    </source>
</evidence>
<dbReference type="PANTHER" id="PTHR37946:SF1">
    <property type="entry name" value="SLL1969 PROTEIN"/>
    <property type="match status" value="1"/>
</dbReference>
<dbReference type="Pfam" id="PF02089">
    <property type="entry name" value="Palm_thioest"/>
    <property type="match status" value="1"/>
</dbReference>
<feature type="transmembrane region" description="Helical" evidence="1">
    <location>
        <begin position="6"/>
        <end position="25"/>
    </location>
</feature>
<gene>
    <name evidence="2" type="ORF">DSYM_14000</name>
</gene>
<dbReference type="Proteomes" id="UP000662914">
    <property type="component" value="Chromosome"/>
</dbReference>
<dbReference type="AlphaFoldDB" id="A0A809S4P2"/>
<keyword evidence="1" id="KW-1133">Transmembrane helix</keyword>
<evidence type="ECO:0000313" key="3">
    <source>
        <dbReference type="Proteomes" id="UP000662914"/>
    </source>
</evidence>